<proteinExistence type="predicted"/>
<gene>
    <name evidence="1" type="ORF">LEP1GSC108_4186</name>
</gene>
<keyword evidence="2" id="KW-1185">Reference proteome</keyword>
<sequence length="97" mass="11188">MRHNVKGRAASVSNIQTSADMLSDFEKTLISNVADSVKEKFPTFDWRRDDHSEMSDKEIVAIYLVKTDIAQICGNDQKCIQDFMSILEYIFDEEFSE</sequence>
<reference evidence="1 2" key="1">
    <citation type="submission" date="2013-01" db="EMBL/GenBank/DDBJ databases">
        <authorList>
            <person name="Harkins D.M."/>
            <person name="Durkin A.S."/>
            <person name="Brinkac L.M."/>
            <person name="Haft D.H."/>
            <person name="Selengut J.D."/>
            <person name="Sanka R."/>
            <person name="DePew J."/>
            <person name="Purushe J."/>
            <person name="Chanthongthip A."/>
            <person name="Lattana O."/>
            <person name="Phetsouvanh R."/>
            <person name="Newton P.N."/>
            <person name="Vinetz J.M."/>
            <person name="Sutton G.G."/>
            <person name="Nierman W.C."/>
            <person name="Fouts D.E."/>
        </authorList>
    </citation>
    <scope>NUCLEOTIDE SEQUENCE [LARGE SCALE GENOMIC DNA]</scope>
    <source>
        <strain evidence="1 2">UI 13098</strain>
    </source>
</reference>
<accession>M6QCN7</accession>
<dbReference type="RefSeq" id="WP_004502961.1">
    <property type="nucleotide sequence ID" value="NZ_AHNU02000038.1"/>
</dbReference>
<comment type="caution">
    <text evidence="1">The sequence shown here is derived from an EMBL/GenBank/DDBJ whole genome shotgun (WGS) entry which is preliminary data.</text>
</comment>
<protein>
    <submittedName>
        <fullName evidence="1">Uncharacterized protein</fullName>
    </submittedName>
</protein>
<evidence type="ECO:0000313" key="1">
    <source>
        <dbReference type="EMBL" id="EMN90985.1"/>
    </source>
</evidence>
<organism evidence="1 2">
    <name type="scientific">Leptospira weilii str. UI 13098</name>
    <dbReference type="NCBI Taxonomy" id="1088542"/>
    <lineage>
        <taxon>Bacteria</taxon>
        <taxon>Pseudomonadati</taxon>
        <taxon>Spirochaetota</taxon>
        <taxon>Spirochaetia</taxon>
        <taxon>Leptospirales</taxon>
        <taxon>Leptospiraceae</taxon>
        <taxon>Leptospira</taxon>
    </lineage>
</organism>
<dbReference type="EMBL" id="AHNU02000038">
    <property type="protein sequence ID" value="EMN90985.1"/>
    <property type="molecule type" value="Genomic_DNA"/>
</dbReference>
<evidence type="ECO:0000313" key="2">
    <source>
        <dbReference type="Proteomes" id="UP000012118"/>
    </source>
</evidence>
<name>M6QCN7_9LEPT</name>
<dbReference type="AlphaFoldDB" id="M6QCN7"/>
<dbReference type="Proteomes" id="UP000012118">
    <property type="component" value="Unassembled WGS sequence"/>
</dbReference>